<sequence length="82" mass="9830">MLFKTLEFNNNIGQKVKITDIPVLMPGDTDHFMLSVRLGMFINFIYENKDGKSVYSFKRYLMSVLKWPVYEKIFKEEWRNNA</sequence>
<dbReference type="Proteomes" id="UP000267430">
    <property type="component" value="Unassembled WGS sequence"/>
</dbReference>
<evidence type="ECO:0000313" key="2">
    <source>
        <dbReference type="Proteomes" id="UP000267430"/>
    </source>
</evidence>
<organism evidence="1 2">
    <name type="scientific">Peribacillus cavernae</name>
    <dbReference type="NCBI Taxonomy" id="1674310"/>
    <lineage>
        <taxon>Bacteria</taxon>
        <taxon>Bacillati</taxon>
        <taxon>Bacillota</taxon>
        <taxon>Bacilli</taxon>
        <taxon>Bacillales</taxon>
        <taxon>Bacillaceae</taxon>
        <taxon>Peribacillus</taxon>
    </lineage>
</organism>
<dbReference type="AlphaFoldDB" id="A0A3S0VID0"/>
<protein>
    <submittedName>
        <fullName evidence="1">DUF2535 family protein</fullName>
    </submittedName>
</protein>
<keyword evidence="2" id="KW-1185">Reference proteome</keyword>
<dbReference type="OrthoDB" id="2941639at2"/>
<dbReference type="InterPro" id="IPR019687">
    <property type="entry name" value="DUF2535"/>
</dbReference>
<dbReference type="EMBL" id="RYZZ01000001">
    <property type="protein sequence ID" value="RUQ32615.1"/>
    <property type="molecule type" value="Genomic_DNA"/>
</dbReference>
<name>A0A3S0VID0_9BACI</name>
<dbReference type="Pfam" id="PF10751">
    <property type="entry name" value="DUF2535"/>
    <property type="match status" value="1"/>
</dbReference>
<dbReference type="RefSeq" id="WP_126862906.1">
    <property type="nucleotide sequence ID" value="NZ_JAUSTX010000002.1"/>
</dbReference>
<accession>A0A3S0VID0</accession>
<proteinExistence type="predicted"/>
<gene>
    <name evidence="1" type="ORF">ELQ35_00525</name>
</gene>
<comment type="caution">
    <text evidence="1">The sequence shown here is derived from an EMBL/GenBank/DDBJ whole genome shotgun (WGS) entry which is preliminary data.</text>
</comment>
<reference evidence="1 2" key="1">
    <citation type="submission" date="2018-12" db="EMBL/GenBank/DDBJ databases">
        <title>Bacillus chawlae sp. nov., Bacillus glennii sp. nov., and Bacillus saganii sp. nov. Isolated from the Vehicle Assembly Building at Kennedy Space Center where the Viking Spacecraft were Assembled.</title>
        <authorList>
            <person name="Seuylemezian A."/>
            <person name="Vaishampayan P."/>
        </authorList>
    </citation>
    <scope>NUCLEOTIDE SEQUENCE [LARGE SCALE GENOMIC DNA]</scope>
    <source>
        <strain evidence="1 2">L5</strain>
    </source>
</reference>
<evidence type="ECO:0000313" key="1">
    <source>
        <dbReference type="EMBL" id="RUQ32615.1"/>
    </source>
</evidence>